<evidence type="ECO:0000313" key="1">
    <source>
        <dbReference type="EMBL" id="ETO30063.1"/>
    </source>
</evidence>
<reference evidence="1 2" key="1">
    <citation type="journal article" date="2013" name="Curr. Biol.">
        <title>The Genome of the Foraminiferan Reticulomyxa filosa.</title>
        <authorList>
            <person name="Glockner G."/>
            <person name="Hulsmann N."/>
            <person name="Schleicher M."/>
            <person name="Noegel A.A."/>
            <person name="Eichinger L."/>
            <person name="Gallinger C."/>
            <person name="Pawlowski J."/>
            <person name="Sierra R."/>
            <person name="Euteneuer U."/>
            <person name="Pillet L."/>
            <person name="Moustafa A."/>
            <person name="Platzer M."/>
            <person name="Groth M."/>
            <person name="Szafranski K."/>
            <person name="Schliwa M."/>
        </authorList>
    </citation>
    <scope>NUCLEOTIDE SEQUENCE [LARGE SCALE GENOMIC DNA]</scope>
</reference>
<evidence type="ECO:0000313" key="2">
    <source>
        <dbReference type="Proteomes" id="UP000023152"/>
    </source>
</evidence>
<keyword evidence="2" id="KW-1185">Reference proteome</keyword>
<comment type="caution">
    <text evidence="1">The sequence shown here is derived from an EMBL/GenBank/DDBJ whole genome shotgun (WGS) entry which is preliminary data.</text>
</comment>
<dbReference type="AlphaFoldDB" id="X6NVZ9"/>
<proteinExistence type="predicted"/>
<name>X6NVZ9_RETFI</name>
<protein>
    <recommendedName>
        <fullName evidence="3">Prolyl 4-hydroxylase alpha subunit domain-containing protein</fullName>
    </recommendedName>
</protein>
<accession>X6NVZ9</accession>
<organism evidence="1 2">
    <name type="scientific">Reticulomyxa filosa</name>
    <dbReference type="NCBI Taxonomy" id="46433"/>
    <lineage>
        <taxon>Eukaryota</taxon>
        <taxon>Sar</taxon>
        <taxon>Rhizaria</taxon>
        <taxon>Retaria</taxon>
        <taxon>Foraminifera</taxon>
        <taxon>Monothalamids</taxon>
        <taxon>Reticulomyxidae</taxon>
        <taxon>Reticulomyxa</taxon>
    </lineage>
</organism>
<dbReference type="Pfam" id="PF25238">
    <property type="entry name" value="OGFOD2-like"/>
    <property type="match status" value="1"/>
</dbReference>
<evidence type="ECO:0008006" key="3">
    <source>
        <dbReference type="Google" id="ProtNLM"/>
    </source>
</evidence>
<dbReference type="Proteomes" id="UP000023152">
    <property type="component" value="Unassembled WGS sequence"/>
</dbReference>
<dbReference type="EMBL" id="ASPP01005694">
    <property type="protein sequence ID" value="ETO30063.1"/>
    <property type="molecule type" value="Genomic_DNA"/>
</dbReference>
<gene>
    <name evidence="1" type="ORF">RFI_07056</name>
</gene>
<dbReference type="OMA" id="HAFTIAY"/>
<sequence>MHVINLCIYVTNVCYILRFLPLLLVRPATASELNAEEQIGPKIQTPLPCEQVRVTDDGQIRAELLVPFLHYMEYSKEYEWTGFLRSDSQIWDYDIPPTPNAYIELMEPKVINTSYSKQMVSIIFQYPAKKIYKEKGKKMMFHELSCRLVNKKSLNLLSSKEKFNPKVYFYTINEKNDNNKLEDEITVRLTELLQQHKQVQERLKHENDVLQKSYLKTSNEYEKYIKKKELYTEQDWIDRFVNNKYDTNNDNNGLLSLVDTIDKNGLYKFKQQLFTNEFLDILSQELDNAYQIRSNHILTLKRPNSMNNDGFVLKQLGLGNAIFYFFEHFLQHINDDTDHSIVYFDGIRDVSDPAAVNVSLSNGETIFHLGQWWHGANSITFGERINMILWFRSSHCRTSITSYMLDQCPSLVPDHNTKTQDKEDL</sequence>
<dbReference type="OrthoDB" id="1736837at2759"/>